<dbReference type="InterPro" id="IPR036094">
    <property type="entry name" value="NadA_sf"/>
</dbReference>
<sequence length="370" mass="41227">MAIAYQTPLPAPYPSLTEQEMRDRIKEVRNYFGKKLVVLAHHYQRPEIVELSDVRGDSLQLAQYAAQQTEADYIVFCGVHFMAEGADILKTGKQLVVLPDLGAGCDMADMADADDVIDAWEQLVEVVEHESIMPVTYVNSSASLKAFVAEKGGVICTSSNAGKIVDWALQERKILFFYPDQHLGRNTAKKLGIPLSEMNLWDPKKNYGGLTPEQIKQTKVMLWQGCCPVHMMFSAKQIDIIRAKDPEFKIISHPECAMEVVDKSDCSGSTDFIVKTIAASPAGSKWAVGTELNLVNRIAKENPDKKVVSINPFMCLCGTMNRIDLPHLTWALEQIRQGTPQNVITVTEPTRSLAKQALERMLEMSVTLNR</sequence>
<dbReference type="Pfam" id="PF02445">
    <property type="entry name" value="NadA"/>
    <property type="match status" value="1"/>
</dbReference>
<dbReference type="KEGG" id="saqi:AXG55_12530"/>
<dbReference type="NCBIfam" id="NF006883">
    <property type="entry name" value="PRK09375.2-4"/>
    <property type="match status" value="1"/>
</dbReference>
<keyword evidence="9 10" id="KW-0411">Iron-sulfur</keyword>
<dbReference type="GO" id="GO:0051539">
    <property type="term" value="F:4 iron, 4 sulfur cluster binding"/>
    <property type="evidence" value="ECO:0007669"/>
    <property type="project" value="UniProtKB-KW"/>
</dbReference>
<evidence type="ECO:0000313" key="11">
    <source>
        <dbReference type="EMBL" id="APJ04683.1"/>
    </source>
</evidence>
<dbReference type="STRING" id="1915309.AXG55_12530"/>
<reference evidence="11 12" key="1">
    <citation type="submission" date="2016-10" db="EMBL/GenBank/DDBJ databases">
        <title>Silvanigrella aquatica sp. nov., isolated from a freshwater lake located in the Black Forest, Germany, description of Silvanigrellaceae fam. nov., Silvanigrellales ord. nov., reclassification of the order Bdellovibrionales in the class Oligoflexia, reclassification of the families Bacteriovoracaceae and Halobacteriovoraceae in the new order Bacteriovoracales ord. nov., and reclassification of the family Pseudobacteriovoracaceae in the order Oligoflexiales.</title>
        <authorList>
            <person name="Hahn M.W."/>
            <person name="Schmidt J."/>
            <person name="Koll U."/>
            <person name="Rohde M."/>
            <person name="Verbag S."/>
            <person name="Pitt A."/>
            <person name="Nakai R."/>
            <person name="Naganuma T."/>
            <person name="Lang E."/>
        </authorList>
    </citation>
    <scope>NUCLEOTIDE SEQUENCE [LARGE SCALE GENOMIC DNA]</scope>
    <source>
        <strain evidence="11 12">MWH-Nonnen-W8red</strain>
    </source>
</reference>
<dbReference type="GO" id="GO:0005829">
    <property type="term" value="C:cytosol"/>
    <property type="evidence" value="ECO:0007669"/>
    <property type="project" value="TreeGrafter"/>
</dbReference>
<dbReference type="EMBL" id="CP017834">
    <property type="protein sequence ID" value="APJ04683.1"/>
    <property type="molecule type" value="Genomic_DNA"/>
</dbReference>
<keyword evidence="7 10" id="KW-0479">Metal-binding</keyword>
<evidence type="ECO:0000313" key="12">
    <source>
        <dbReference type="Proteomes" id="UP000184731"/>
    </source>
</evidence>
<dbReference type="PANTHER" id="PTHR30573">
    <property type="entry name" value="QUINOLINATE SYNTHETASE A"/>
    <property type="match status" value="1"/>
</dbReference>
<feature type="binding site" evidence="10">
    <location>
        <position position="41"/>
    </location>
    <ligand>
        <name>iminosuccinate</name>
        <dbReference type="ChEBI" id="CHEBI:77875"/>
    </ligand>
</feature>
<evidence type="ECO:0000256" key="9">
    <source>
        <dbReference type="ARBA" id="ARBA00023014"/>
    </source>
</evidence>
<keyword evidence="4 10" id="KW-0963">Cytoplasm</keyword>
<feature type="binding site" evidence="10">
    <location>
        <position position="158"/>
    </location>
    <ligand>
        <name>iminosuccinate</name>
        <dbReference type="ChEBI" id="CHEBI:77875"/>
    </ligand>
</feature>
<dbReference type="InterPro" id="IPR023515">
    <property type="entry name" value="Quinolinate_synth_A_type3"/>
</dbReference>
<dbReference type="AlphaFoldDB" id="A0A1L4D3A8"/>
<proteinExistence type="inferred from homology"/>
<dbReference type="PANTHER" id="PTHR30573:SF0">
    <property type="entry name" value="QUINOLINATE SYNTHASE, CHLOROPLASTIC"/>
    <property type="match status" value="1"/>
</dbReference>
<comment type="pathway">
    <text evidence="1 10">Cofactor biosynthesis; NAD(+) biosynthesis; quinolinate from iminoaspartate: step 1/1.</text>
</comment>
<dbReference type="GO" id="GO:0046872">
    <property type="term" value="F:metal ion binding"/>
    <property type="evidence" value="ECO:0007669"/>
    <property type="project" value="UniProtKB-KW"/>
</dbReference>
<feature type="binding site" evidence="10">
    <location>
        <begin position="137"/>
        <end position="139"/>
    </location>
    <ligand>
        <name>iminosuccinate</name>
        <dbReference type="ChEBI" id="CHEBI:77875"/>
    </ligand>
</feature>
<evidence type="ECO:0000256" key="7">
    <source>
        <dbReference type="ARBA" id="ARBA00022723"/>
    </source>
</evidence>
<comment type="cofactor">
    <cofactor evidence="10">
        <name>[4Fe-4S] cluster</name>
        <dbReference type="ChEBI" id="CHEBI:49883"/>
    </cofactor>
    <text evidence="10">Binds 1 [4Fe-4S] cluster per subunit.</text>
</comment>
<dbReference type="UniPathway" id="UPA00253">
    <property type="reaction ID" value="UER00327"/>
</dbReference>
<dbReference type="GO" id="GO:0008987">
    <property type="term" value="F:quinolinate synthetase A activity"/>
    <property type="evidence" value="ECO:0007669"/>
    <property type="project" value="UniProtKB-UniRule"/>
</dbReference>
<dbReference type="SUPFAM" id="SSF142754">
    <property type="entry name" value="NadA-like"/>
    <property type="match status" value="1"/>
</dbReference>
<keyword evidence="6 10" id="KW-0808">Transferase</keyword>
<accession>A0A1L4D3A8</accession>
<name>A0A1L4D3A8_9BACT</name>
<keyword evidence="3 10" id="KW-0004">4Fe-4S</keyword>
<dbReference type="RefSeq" id="WP_148698438.1">
    <property type="nucleotide sequence ID" value="NZ_CP017834.1"/>
</dbReference>
<evidence type="ECO:0000256" key="4">
    <source>
        <dbReference type="ARBA" id="ARBA00022490"/>
    </source>
</evidence>
<feature type="binding site" evidence="10">
    <location>
        <position position="317"/>
    </location>
    <ligand>
        <name>[4Fe-4S] cluster</name>
        <dbReference type="ChEBI" id="CHEBI:49883"/>
    </ligand>
</feature>
<dbReference type="InterPro" id="IPR003473">
    <property type="entry name" value="NadA"/>
</dbReference>
<keyword evidence="12" id="KW-1185">Reference proteome</keyword>
<protein>
    <recommendedName>
        <fullName evidence="2 10">Quinolinate synthase</fullName>
        <ecNumber evidence="2 10">2.5.1.72</ecNumber>
    </recommendedName>
</protein>
<comment type="subcellular location">
    <subcellularLocation>
        <location evidence="10">Cytoplasm</location>
    </subcellularLocation>
</comment>
<organism evidence="11 12">
    <name type="scientific">Silvanigrella aquatica</name>
    <dbReference type="NCBI Taxonomy" id="1915309"/>
    <lineage>
        <taxon>Bacteria</taxon>
        <taxon>Pseudomonadati</taxon>
        <taxon>Bdellovibrionota</taxon>
        <taxon>Oligoflexia</taxon>
        <taxon>Silvanigrellales</taxon>
        <taxon>Silvanigrellaceae</taxon>
        <taxon>Silvanigrella</taxon>
    </lineage>
</organism>
<evidence type="ECO:0000256" key="5">
    <source>
        <dbReference type="ARBA" id="ARBA00022642"/>
    </source>
</evidence>
<evidence type="ECO:0000256" key="2">
    <source>
        <dbReference type="ARBA" id="ARBA00012669"/>
    </source>
</evidence>
<dbReference type="EC" id="2.5.1.72" evidence="2 10"/>
<evidence type="ECO:0000256" key="6">
    <source>
        <dbReference type="ARBA" id="ARBA00022679"/>
    </source>
</evidence>
<dbReference type="Proteomes" id="UP000184731">
    <property type="component" value="Chromosome"/>
</dbReference>
<dbReference type="OrthoDB" id="5289118at2"/>
<dbReference type="GO" id="GO:0034628">
    <property type="term" value="P:'de novo' NAD+ biosynthetic process from L-aspartate"/>
    <property type="evidence" value="ECO:0007669"/>
    <property type="project" value="TreeGrafter"/>
</dbReference>
<feature type="binding site" evidence="10">
    <location>
        <begin position="253"/>
        <end position="255"/>
    </location>
    <ligand>
        <name>iminosuccinate</name>
        <dbReference type="ChEBI" id="CHEBI:77875"/>
    </ligand>
</feature>
<comment type="similarity">
    <text evidence="10">Belongs to the quinolinate synthase family. Type 3 subfamily.</text>
</comment>
<keyword evidence="5 10" id="KW-0662">Pyridine nucleotide biosynthesis</keyword>
<dbReference type="HAMAP" id="MF_00569">
    <property type="entry name" value="NadA_type3"/>
    <property type="match status" value="1"/>
</dbReference>
<evidence type="ECO:0000256" key="3">
    <source>
        <dbReference type="ARBA" id="ARBA00022485"/>
    </source>
</evidence>
<keyword evidence="8 10" id="KW-0408">Iron</keyword>
<feature type="binding site" evidence="10">
    <location>
        <position position="105"/>
    </location>
    <ligand>
        <name>[4Fe-4S] cluster</name>
        <dbReference type="ChEBI" id="CHEBI:49883"/>
    </ligand>
</feature>
<evidence type="ECO:0000256" key="8">
    <source>
        <dbReference type="ARBA" id="ARBA00023004"/>
    </source>
</evidence>
<dbReference type="NCBIfam" id="TIGR00550">
    <property type="entry name" value="nadA"/>
    <property type="match status" value="1"/>
</dbReference>
<evidence type="ECO:0000256" key="10">
    <source>
        <dbReference type="HAMAP-Rule" id="MF_00569"/>
    </source>
</evidence>
<feature type="binding site" evidence="10">
    <location>
        <position position="270"/>
    </location>
    <ligand>
        <name>iminosuccinate</name>
        <dbReference type="ChEBI" id="CHEBI:77875"/>
    </ligand>
</feature>
<feature type="binding site" evidence="10">
    <location>
        <position position="227"/>
    </location>
    <ligand>
        <name>[4Fe-4S] cluster</name>
        <dbReference type="ChEBI" id="CHEBI:49883"/>
    </ligand>
</feature>
<dbReference type="Gene3D" id="3.40.50.10800">
    <property type="entry name" value="NadA-like"/>
    <property type="match status" value="3"/>
</dbReference>
<comment type="function">
    <text evidence="10">Catalyzes the condensation of iminoaspartate with dihydroxyacetone phosphate to form quinolinate.</text>
</comment>
<evidence type="ECO:0000256" key="1">
    <source>
        <dbReference type="ARBA" id="ARBA00005065"/>
    </source>
</evidence>
<feature type="binding site" evidence="10">
    <location>
        <position position="58"/>
    </location>
    <ligand>
        <name>iminosuccinate</name>
        <dbReference type="ChEBI" id="CHEBI:77875"/>
    </ligand>
</feature>
<comment type="catalytic activity">
    <reaction evidence="10">
        <text>iminosuccinate + dihydroxyacetone phosphate = quinolinate + phosphate + 2 H2O + H(+)</text>
        <dbReference type="Rhea" id="RHEA:25888"/>
        <dbReference type="ChEBI" id="CHEBI:15377"/>
        <dbReference type="ChEBI" id="CHEBI:15378"/>
        <dbReference type="ChEBI" id="CHEBI:29959"/>
        <dbReference type="ChEBI" id="CHEBI:43474"/>
        <dbReference type="ChEBI" id="CHEBI:57642"/>
        <dbReference type="ChEBI" id="CHEBI:77875"/>
        <dbReference type="EC" id="2.5.1.72"/>
    </reaction>
</comment>
<gene>
    <name evidence="10" type="primary">nadA</name>
    <name evidence="11" type="ORF">AXG55_12530</name>
</gene>